<keyword evidence="3" id="KW-1185">Reference proteome</keyword>
<dbReference type="GO" id="GO:0052689">
    <property type="term" value="F:carboxylic ester hydrolase activity"/>
    <property type="evidence" value="ECO:0007669"/>
    <property type="project" value="TreeGrafter"/>
</dbReference>
<name>A0A178M229_9CHLR</name>
<evidence type="ECO:0000313" key="2">
    <source>
        <dbReference type="EMBL" id="OAN41432.1"/>
    </source>
</evidence>
<gene>
    <name evidence="2" type="ORF">A6A03_18885</name>
</gene>
<dbReference type="SUPFAM" id="SSF53474">
    <property type="entry name" value="alpha/beta-Hydrolases"/>
    <property type="match status" value="1"/>
</dbReference>
<dbReference type="EMBL" id="LWQS01000086">
    <property type="protein sequence ID" value="OAN41432.1"/>
    <property type="molecule type" value="Genomic_DNA"/>
</dbReference>
<dbReference type="InterPro" id="IPR000073">
    <property type="entry name" value="AB_hydrolase_1"/>
</dbReference>
<evidence type="ECO:0000259" key="1">
    <source>
        <dbReference type="Pfam" id="PF12697"/>
    </source>
</evidence>
<dbReference type="GO" id="GO:0042171">
    <property type="term" value="F:lysophosphatidic acid acyltransferase activity"/>
    <property type="evidence" value="ECO:0007669"/>
    <property type="project" value="TreeGrafter"/>
</dbReference>
<dbReference type="Gene3D" id="3.40.50.1820">
    <property type="entry name" value="alpha/beta hydrolase"/>
    <property type="match status" value="1"/>
</dbReference>
<sequence length="260" mass="27802">MLEWISAQPHQPRPAPPVLLVHGAWHGAWCWAERALPDLAARGLTAHAISLRGHGASPPASRLTTICDYVQDVRTAVAALPQPPVLVGHSAGGYVAQLLMTGRCGPPPALAGVVLLCSSPVSSPAYFLRRWREGAPMVDIRALLRREPAAVRAALFRPDIAAADLERYRQQLVSEPPLVTMTSMLIRPRPSACRTPVLVIAAGDDAIFDLAAQQALAATYRAELFVIPSAPHDIMLDPAWPLAGAAIAQFAVELNRAAKV</sequence>
<organism evidence="2 3">
    <name type="scientific">Chloroflexus islandicus</name>
    <dbReference type="NCBI Taxonomy" id="1707952"/>
    <lineage>
        <taxon>Bacteria</taxon>
        <taxon>Bacillati</taxon>
        <taxon>Chloroflexota</taxon>
        <taxon>Chloroflexia</taxon>
        <taxon>Chloroflexales</taxon>
        <taxon>Chloroflexineae</taxon>
        <taxon>Chloroflexaceae</taxon>
        <taxon>Chloroflexus</taxon>
    </lineage>
</organism>
<dbReference type="STRING" id="1707952.A6A03_18885"/>
<dbReference type="GO" id="GO:0006654">
    <property type="term" value="P:phosphatidic acid biosynthetic process"/>
    <property type="evidence" value="ECO:0007669"/>
    <property type="project" value="TreeGrafter"/>
</dbReference>
<accession>A0A178M229</accession>
<dbReference type="AlphaFoldDB" id="A0A178M229"/>
<keyword evidence="2" id="KW-0378">Hydrolase</keyword>
<dbReference type="Pfam" id="PF12697">
    <property type="entry name" value="Abhydrolase_6"/>
    <property type="match status" value="1"/>
</dbReference>
<dbReference type="PANTHER" id="PTHR42886">
    <property type="entry name" value="RE40534P-RELATED"/>
    <property type="match status" value="1"/>
</dbReference>
<dbReference type="Proteomes" id="UP000078287">
    <property type="component" value="Unassembled WGS sequence"/>
</dbReference>
<comment type="caution">
    <text evidence="2">The sequence shown here is derived from an EMBL/GenBank/DDBJ whole genome shotgun (WGS) entry which is preliminary data.</text>
</comment>
<dbReference type="PANTHER" id="PTHR42886:SF42">
    <property type="entry name" value="ALPHA_BETA-HYDROLASES SUPERFAMILY PROTEIN"/>
    <property type="match status" value="1"/>
</dbReference>
<dbReference type="OrthoDB" id="9775557at2"/>
<reference evidence="2 3" key="1">
    <citation type="submission" date="2016-04" db="EMBL/GenBank/DDBJ databases">
        <title>Chloroflexus islandicus sp. nov., a thermophilic filamentous anoxygenic phototrophic bacterium from geyser Strokkur (Iceland).</title>
        <authorList>
            <person name="Gaisin V.A."/>
            <person name="Kalashnikov A.M."/>
            <person name="Sukhacheva M.V."/>
            <person name="Grouzdev D.S."/>
            <person name="Ivanov T.M."/>
            <person name="Kuznetsov B."/>
            <person name="Gorlenko V.M."/>
        </authorList>
    </citation>
    <scope>NUCLEOTIDE SEQUENCE [LARGE SCALE GENOMIC DNA]</scope>
    <source>
        <strain evidence="3">isl-2</strain>
    </source>
</reference>
<evidence type="ECO:0000313" key="3">
    <source>
        <dbReference type="Proteomes" id="UP000078287"/>
    </source>
</evidence>
<dbReference type="InterPro" id="IPR029058">
    <property type="entry name" value="AB_hydrolase_fold"/>
</dbReference>
<protein>
    <submittedName>
        <fullName evidence="2">Alpha/beta hydrolase</fullName>
    </submittedName>
</protein>
<dbReference type="RefSeq" id="WP_066790572.1">
    <property type="nucleotide sequence ID" value="NZ_LWQS01000086.1"/>
</dbReference>
<dbReference type="GO" id="GO:0055088">
    <property type="term" value="P:lipid homeostasis"/>
    <property type="evidence" value="ECO:0007669"/>
    <property type="project" value="TreeGrafter"/>
</dbReference>
<proteinExistence type="predicted"/>
<feature type="domain" description="AB hydrolase-1" evidence="1">
    <location>
        <begin position="18"/>
        <end position="239"/>
    </location>
</feature>